<evidence type="ECO:0000313" key="2">
    <source>
        <dbReference type="Proteomes" id="UP000789831"/>
    </source>
</evidence>
<evidence type="ECO:0000313" key="1">
    <source>
        <dbReference type="EMBL" id="CAG8670982.1"/>
    </source>
</evidence>
<sequence length="252" mass="29384">MSTVKKAFNEVKQTVIKSRDPNYIQNYLEEWKKDAKGWMHIYTKNYPHMGIWSMQWMEENHNSLKKAIETASSLKQIFSHINRVFRQQQLQMNRAFGLNIVSVDPFIHNIERFEQLLRKISRWTINQIKREICKTEDNDNANSDTCKYSLRLNFKLPCHHIIPSTGSIPLSLVHFRWLLKHDSVPLLSSLSLLTDITISKALYKLEEKYKSLNDCGSKVIFLQKIEALAAKKNVIPKALLRIAPKGRSTSTK</sequence>
<protein>
    <submittedName>
        <fullName evidence="1">7897_t:CDS:1</fullName>
    </submittedName>
</protein>
<reference evidence="1" key="1">
    <citation type="submission" date="2021-06" db="EMBL/GenBank/DDBJ databases">
        <authorList>
            <person name="Kallberg Y."/>
            <person name="Tangrot J."/>
            <person name="Rosling A."/>
        </authorList>
    </citation>
    <scope>NUCLEOTIDE SEQUENCE</scope>
    <source>
        <strain evidence="1">MT106</strain>
    </source>
</reference>
<organism evidence="1 2">
    <name type="scientific">Ambispora gerdemannii</name>
    <dbReference type="NCBI Taxonomy" id="144530"/>
    <lineage>
        <taxon>Eukaryota</taxon>
        <taxon>Fungi</taxon>
        <taxon>Fungi incertae sedis</taxon>
        <taxon>Mucoromycota</taxon>
        <taxon>Glomeromycotina</taxon>
        <taxon>Glomeromycetes</taxon>
        <taxon>Archaeosporales</taxon>
        <taxon>Ambisporaceae</taxon>
        <taxon>Ambispora</taxon>
    </lineage>
</organism>
<dbReference type="EMBL" id="CAJVPL010007723">
    <property type="protein sequence ID" value="CAG8670982.1"/>
    <property type="molecule type" value="Genomic_DNA"/>
</dbReference>
<comment type="caution">
    <text evidence="1">The sequence shown here is derived from an EMBL/GenBank/DDBJ whole genome shotgun (WGS) entry which is preliminary data.</text>
</comment>
<dbReference type="AlphaFoldDB" id="A0A9N9EBM7"/>
<accession>A0A9N9EBM7</accession>
<dbReference type="Proteomes" id="UP000789831">
    <property type="component" value="Unassembled WGS sequence"/>
</dbReference>
<keyword evidence="2" id="KW-1185">Reference proteome</keyword>
<proteinExistence type="predicted"/>
<gene>
    <name evidence="1" type="ORF">AGERDE_LOCUS12253</name>
</gene>
<dbReference type="OrthoDB" id="2441661at2759"/>
<name>A0A9N9EBM7_9GLOM</name>